<proteinExistence type="predicted"/>
<dbReference type="EMBL" id="CAKOFQ010007318">
    <property type="protein sequence ID" value="CAH1998203.1"/>
    <property type="molecule type" value="Genomic_DNA"/>
</dbReference>
<comment type="caution">
    <text evidence="1">The sequence shown here is derived from an EMBL/GenBank/DDBJ whole genome shotgun (WGS) entry which is preliminary data.</text>
</comment>
<gene>
    <name evidence="1" type="ORF">ACAOBT_LOCUS24217</name>
</gene>
<keyword evidence="2" id="KW-1185">Reference proteome</keyword>
<dbReference type="AlphaFoldDB" id="A0A9P0LGW3"/>
<accession>A0A9P0LGW3</accession>
<dbReference type="Proteomes" id="UP001152888">
    <property type="component" value="Unassembled WGS sequence"/>
</dbReference>
<protein>
    <submittedName>
        <fullName evidence="1">Uncharacterized protein</fullName>
    </submittedName>
</protein>
<name>A0A9P0LGW3_ACAOB</name>
<organism evidence="1 2">
    <name type="scientific">Acanthoscelides obtectus</name>
    <name type="common">Bean weevil</name>
    <name type="synonym">Bruchus obtectus</name>
    <dbReference type="NCBI Taxonomy" id="200917"/>
    <lineage>
        <taxon>Eukaryota</taxon>
        <taxon>Metazoa</taxon>
        <taxon>Ecdysozoa</taxon>
        <taxon>Arthropoda</taxon>
        <taxon>Hexapoda</taxon>
        <taxon>Insecta</taxon>
        <taxon>Pterygota</taxon>
        <taxon>Neoptera</taxon>
        <taxon>Endopterygota</taxon>
        <taxon>Coleoptera</taxon>
        <taxon>Polyphaga</taxon>
        <taxon>Cucujiformia</taxon>
        <taxon>Chrysomeloidea</taxon>
        <taxon>Chrysomelidae</taxon>
        <taxon>Bruchinae</taxon>
        <taxon>Bruchini</taxon>
        <taxon>Acanthoscelides</taxon>
    </lineage>
</organism>
<reference evidence="1" key="1">
    <citation type="submission" date="2022-03" db="EMBL/GenBank/DDBJ databases">
        <authorList>
            <person name="Sayadi A."/>
        </authorList>
    </citation>
    <scope>NUCLEOTIDE SEQUENCE</scope>
</reference>
<dbReference type="OrthoDB" id="3561125at2759"/>
<evidence type="ECO:0000313" key="1">
    <source>
        <dbReference type="EMBL" id="CAH1998203.1"/>
    </source>
</evidence>
<sequence>MRKCKGKGQESSRCRDSEGIIRLLQIERMRKCKEKGLGVVDACRAVRELFVCYKCNYVANCTADLMSHLNEDNANLSKVPI</sequence>
<evidence type="ECO:0000313" key="2">
    <source>
        <dbReference type="Proteomes" id="UP001152888"/>
    </source>
</evidence>